<dbReference type="PROSITE" id="PS00108">
    <property type="entry name" value="PROTEIN_KINASE_ST"/>
    <property type="match status" value="1"/>
</dbReference>
<feature type="domain" description="Protein kinase" evidence="10">
    <location>
        <begin position="19"/>
        <end position="282"/>
    </location>
</feature>
<keyword evidence="6 9" id="KW-0067">ATP-binding</keyword>
<sequence>MSFSIRLSQMDALPSIPKLEYGRTLGQGSFAIVKSASFKDNPAKLVAVKLIHKKYALKSGLSTSQVSREVNIQAYCSHHPNVTKLYDANEDSNWLYLVMELADNGDLFDKIEPDVGVDDTVAHFFFCQLLSAVRYIHGQGVAHRDIKPENILLDSRGNLKLADFGLACVFQKNGKKRMVNTPCGSPPYMAPEVAYSTTYDAELSDLWSCGILLYVLLSGQTPWDEPTEYDPDFANFLQQRGKLISGPWGKFSPSALSLLRSVLKPNPANRITVSDVTDHRWVMKENPLANSNDGLCQDSGLLAKKLLSNLNVGLDSEDKENQNLLFSINNKENDQTNAPSTQPEMLGVIDDVWNNTKDNFTGSDGVFAATQQPLSEHSRQKREIELGESTPEDQIIRLVSKDPAILQFINQGQRPTNTEDLFMADVSIFSERFTRFFSILDLEKLVSILMESLTKIGVKGDQRLQTQQEKYLDFIPDDDQSVYIPIRAWDRRRMALVGNIRISQLIPNLTLRKVEFIKSKGDPLEWRLLFKTITVLSKHAVYIETNL</sequence>
<dbReference type="PANTHER" id="PTHR43895:SF32">
    <property type="entry name" value="SERINE_THREONINE-PROTEIN KINASE CHK1"/>
    <property type="match status" value="1"/>
</dbReference>
<evidence type="ECO:0000313" key="11">
    <source>
        <dbReference type="EMBL" id="ANZ77774.1"/>
    </source>
</evidence>
<dbReference type="AlphaFoldDB" id="A0A1B2JIA7"/>
<evidence type="ECO:0000256" key="1">
    <source>
        <dbReference type="ARBA" id="ARBA00012513"/>
    </source>
</evidence>
<dbReference type="GO" id="GO:0005737">
    <property type="term" value="C:cytoplasm"/>
    <property type="evidence" value="ECO:0007669"/>
    <property type="project" value="TreeGrafter"/>
</dbReference>
<dbReference type="SUPFAM" id="SSF56112">
    <property type="entry name" value="Protein kinase-like (PK-like)"/>
    <property type="match status" value="1"/>
</dbReference>
<dbReference type="SMART" id="SM00220">
    <property type="entry name" value="S_TKc"/>
    <property type="match status" value="1"/>
</dbReference>
<keyword evidence="4 9" id="KW-0547">Nucleotide-binding</keyword>
<keyword evidence="3" id="KW-0808">Transferase</keyword>
<dbReference type="EMBL" id="CP014587">
    <property type="protein sequence ID" value="ANZ77774.1"/>
    <property type="molecule type" value="Genomic_DNA"/>
</dbReference>
<dbReference type="GO" id="GO:0005524">
    <property type="term" value="F:ATP binding"/>
    <property type="evidence" value="ECO:0007669"/>
    <property type="project" value="UniProtKB-UniRule"/>
</dbReference>
<dbReference type="GO" id="GO:0005634">
    <property type="term" value="C:nucleus"/>
    <property type="evidence" value="ECO:0007669"/>
    <property type="project" value="TreeGrafter"/>
</dbReference>
<dbReference type="InterPro" id="IPR008271">
    <property type="entry name" value="Ser/Thr_kinase_AS"/>
</dbReference>
<comment type="catalytic activity">
    <reaction evidence="8">
        <text>L-seryl-[protein] + ATP = O-phospho-L-seryl-[protein] + ADP + H(+)</text>
        <dbReference type="Rhea" id="RHEA:17989"/>
        <dbReference type="Rhea" id="RHEA-COMP:9863"/>
        <dbReference type="Rhea" id="RHEA-COMP:11604"/>
        <dbReference type="ChEBI" id="CHEBI:15378"/>
        <dbReference type="ChEBI" id="CHEBI:29999"/>
        <dbReference type="ChEBI" id="CHEBI:30616"/>
        <dbReference type="ChEBI" id="CHEBI:83421"/>
        <dbReference type="ChEBI" id="CHEBI:456216"/>
        <dbReference type="EC" id="2.7.11.1"/>
    </reaction>
</comment>
<dbReference type="InterPro" id="IPR011009">
    <property type="entry name" value="Kinase-like_dom_sf"/>
</dbReference>
<proteinExistence type="predicted"/>
<evidence type="ECO:0000256" key="3">
    <source>
        <dbReference type="ARBA" id="ARBA00022679"/>
    </source>
</evidence>
<evidence type="ECO:0000313" key="12">
    <source>
        <dbReference type="Proteomes" id="UP000094565"/>
    </source>
</evidence>
<protein>
    <recommendedName>
        <fullName evidence="1">non-specific serine/threonine protein kinase</fullName>
        <ecNumber evidence="1">2.7.11.1</ecNumber>
    </recommendedName>
</protein>
<dbReference type="Pfam" id="PF00069">
    <property type="entry name" value="Pkinase"/>
    <property type="match status" value="1"/>
</dbReference>
<dbReference type="PANTHER" id="PTHR43895">
    <property type="entry name" value="CALCIUM/CALMODULIN-DEPENDENT PROTEIN KINASE KINASE-RELATED"/>
    <property type="match status" value="1"/>
</dbReference>
<dbReference type="GO" id="GO:0004674">
    <property type="term" value="F:protein serine/threonine kinase activity"/>
    <property type="evidence" value="ECO:0007669"/>
    <property type="project" value="UniProtKB-KW"/>
</dbReference>
<accession>A0A1B2JIA7</accession>
<evidence type="ECO:0000256" key="4">
    <source>
        <dbReference type="ARBA" id="ARBA00022741"/>
    </source>
</evidence>
<comment type="catalytic activity">
    <reaction evidence="7">
        <text>L-threonyl-[protein] + ATP = O-phospho-L-threonyl-[protein] + ADP + H(+)</text>
        <dbReference type="Rhea" id="RHEA:46608"/>
        <dbReference type="Rhea" id="RHEA-COMP:11060"/>
        <dbReference type="Rhea" id="RHEA-COMP:11605"/>
        <dbReference type="ChEBI" id="CHEBI:15378"/>
        <dbReference type="ChEBI" id="CHEBI:30013"/>
        <dbReference type="ChEBI" id="CHEBI:30616"/>
        <dbReference type="ChEBI" id="CHEBI:61977"/>
        <dbReference type="ChEBI" id="CHEBI:456216"/>
        <dbReference type="EC" id="2.7.11.1"/>
    </reaction>
</comment>
<keyword evidence="2" id="KW-0723">Serine/threonine-protein kinase</keyword>
<evidence type="ECO:0000256" key="9">
    <source>
        <dbReference type="PROSITE-ProRule" id="PRU10141"/>
    </source>
</evidence>
<dbReference type="GO" id="GO:0007095">
    <property type="term" value="P:mitotic G2 DNA damage checkpoint signaling"/>
    <property type="evidence" value="ECO:0007669"/>
    <property type="project" value="TreeGrafter"/>
</dbReference>
<dbReference type="GO" id="GO:0030447">
    <property type="term" value="P:filamentous growth"/>
    <property type="evidence" value="ECO:0007669"/>
    <property type="project" value="UniProtKB-ARBA"/>
</dbReference>
<feature type="binding site" evidence="9">
    <location>
        <position position="58"/>
    </location>
    <ligand>
        <name>ATP</name>
        <dbReference type="ChEBI" id="CHEBI:30616"/>
    </ligand>
</feature>
<evidence type="ECO:0000256" key="7">
    <source>
        <dbReference type="ARBA" id="ARBA00047899"/>
    </source>
</evidence>
<keyword evidence="5" id="KW-0418">Kinase</keyword>
<dbReference type="PROSITE" id="PS50011">
    <property type="entry name" value="PROTEIN_KINASE_DOM"/>
    <property type="match status" value="1"/>
</dbReference>
<dbReference type="EC" id="2.7.11.1" evidence="1"/>
<evidence type="ECO:0000256" key="8">
    <source>
        <dbReference type="ARBA" id="ARBA00048679"/>
    </source>
</evidence>
<dbReference type="FunFam" id="1.10.510.10:FF:000571">
    <property type="entry name" value="Maternal embryonic leucine zipper kinase"/>
    <property type="match status" value="1"/>
</dbReference>
<keyword evidence="12" id="KW-1185">Reference proteome</keyword>
<gene>
    <name evidence="11" type="primary">CHK1</name>
    <name evidence="11" type="ORF">ATY40_BA7504739</name>
</gene>
<dbReference type="Gene3D" id="1.10.510.10">
    <property type="entry name" value="Transferase(Phosphotransferase) domain 1"/>
    <property type="match status" value="1"/>
</dbReference>
<evidence type="ECO:0000256" key="2">
    <source>
        <dbReference type="ARBA" id="ARBA00022527"/>
    </source>
</evidence>
<dbReference type="PROSITE" id="PS00107">
    <property type="entry name" value="PROTEIN_KINASE_ATP"/>
    <property type="match status" value="1"/>
</dbReference>
<dbReference type="InterPro" id="IPR017441">
    <property type="entry name" value="Protein_kinase_ATP_BS"/>
</dbReference>
<evidence type="ECO:0000256" key="5">
    <source>
        <dbReference type="ARBA" id="ARBA00022777"/>
    </source>
</evidence>
<reference evidence="11 12" key="1">
    <citation type="submission" date="2016-02" db="EMBL/GenBank/DDBJ databases">
        <title>Comparative genomic and transcriptomic foundation for Pichia pastoris.</title>
        <authorList>
            <person name="Love K.R."/>
            <person name="Shah K.A."/>
            <person name="Whittaker C.A."/>
            <person name="Wu J."/>
            <person name="Bartlett M.C."/>
            <person name="Ma D."/>
            <person name="Leeson R.L."/>
            <person name="Priest M."/>
            <person name="Young S.K."/>
            <person name="Love J.C."/>
        </authorList>
    </citation>
    <scope>NUCLEOTIDE SEQUENCE [LARGE SCALE GENOMIC DNA]</scope>
    <source>
        <strain evidence="11 12">ATCC 28485</strain>
    </source>
</reference>
<dbReference type="GO" id="GO:0035861">
    <property type="term" value="C:site of double-strand break"/>
    <property type="evidence" value="ECO:0007669"/>
    <property type="project" value="TreeGrafter"/>
</dbReference>
<name>A0A1B2JIA7_PICPA</name>
<organism evidence="11 12">
    <name type="scientific">Komagataella pastoris</name>
    <name type="common">Yeast</name>
    <name type="synonym">Pichia pastoris</name>
    <dbReference type="NCBI Taxonomy" id="4922"/>
    <lineage>
        <taxon>Eukaryota</taxon>
        <taxon>Fungi</taxon>
        <taxon>Dikarya</taxon>
        <taxon>Ascomycota</taxon>
        <taxon>Saccharomycotina</taxon>
        <taxon>Pichiomycetes</taxon>
        <taxon>Pichiales</taxon>
        <taxon>Pichiaceae</taxon>
        <taxon>Komagataella</taxon>
    </lineage>
</organism>
<dbReference type="InterPro" id="IPR000719">
    <property type="entry name" value="Prot_kinase_dom"/>
</dbReference>
<dbReference type="Proteomes" id="UP000094565">
    <property type="component" value="Chromosome 4"/>
</dbReference>
<evidence type="ECO:0000259" key="10">
    <source>
        <dbReference type="PROSITE" id="PS50011"/>
    </source>
</evidence>
<dbReference type="OrthoDB" id="539158at2759"/>
<evidence type="ECO:0000256" key="6">
    <source>
        <dbReference type="ARBA" id="ARBA00022840"/>
    </source>
</evidence>